<dbReference type="AlphaFoldDB" id="A0A2R6X2Z9"/>
<reference evidence="4" key="1">
    <citation type="journal article" date="2017" name="Cell">
        <title>Insights into land plant evolution garnered from the Marchantia polymorpha genome.</title>
        <authorList>
            <person name="Bowman J.L."/>
            <person name="Kohchi T."/>
            <person name="Yamato K.T."/>
            <person name="Jenkins J."/>
            <person name="Shu S."/>
            <person name="Ishizaki K."/>
            <person name="Yamaoka S."/>
            <person name="Nishihama R."/>
            <person name="Nakamura Y."/>
            <person name="Berger F."/>
            <person name="Adam C."/>
            <person name="Aki S.S."/>
            <person name="Althoff F."/>
            <person name="Araki T."/>
            <person name="Arteaga-Vazquez M.A."/>
            <person name="Balasubrmanian S."/>
            <person name="Barry K."/>
            <person name="Bauer D."/>
            <person name="Boehm C.R."/>
            <person name="Briginshaw L."/>
            <person name="Caballero-Perez J."/>
            <person name="Catarino B."/>
            <person name="Chen F."/>
            <person name="Chiyoda S."/>
            <person name="Chovatia M."/>
            <person name="Davies K.M."/>
            <person name="Delmans M."/>
            <person name="Demura T."/>
            <person name="Dierschke T."/>
            <person name="Dolan L."/>
            <person name="Dorantes-Acosta A.E."/>
            <person name="Eklund D.M."/>
            <person name="Florent S.N."/>
            <person name="Flores-Sandoval E."/>
            <person name="Fujiyama A."/>
            <person name="Fukuzawa H."/>
            <person name="Galik B."/>
            <person name="Grimanelli D."/>
            <person name="Grimwood J."/>
            <person name="Grossniklaus U."/>
            <person name="Hamada T."/>
            <person name="Haseloff J."/>
            <person name="Hetherington A.J."/>
            <person name="Higo A."/>
            <person name="Hirakawa Y."/>
            <person name="Hundley H.N."/>
            <person name="Ikeda Y."/>
            <person name="Inoue K."/>
            <person name="Inoue S.I."/>
            <person name="Ishida S."/>
            <person name="Jia Q."/>
            <person name="Kakita M."/>
            <person name="Kanazawa T."/>
            <person name="Kawai Y."/>
            <person name="Kawashima T."/>
            <person name="Kennedy M."/>
            <person name="Kinose K."/>
            <person name="Kinoshita T."/>
            <person name="Kohara Y."/>
            <person name="Koide E."/>
            <person name="Komatsu K."/>
            <person name="Kopischke S."/>
            <person name="Kubo M."/>
            <person name="Kyozuka J."/>
            <person name="Lagercrantz U."/>
            <person name="Lin S.S."/>
            <person name="Lindquist E."/>
            <person name="Lipzen A.M."/>
            <person name="Lu C.W."/>
            <person name="De Luna E."/>
            <person name="Martienssen R.A."/>
            <person name="Minamino N."/>
            <person name="Mizutani M."/>
            <person name="Mizutani M."/>
            <person name="Mochizuki N."/>
            <person name="Monte I."/>
            <person name="Mosher R."/>
            <person name="Nagasaki H."/>
            <person name="Nakagami H."/>
            <person name="Naramoto S."/>
            <person name="Nishitani K."/>
            <person name="Ohtani M."/>
            <person name="Okamoto T."/>
            <person name="Okumura M."/>
            <person name="Phillips J."/>
            <person name="Pollak B."/>
            <person name="Reinders A."/>
            <person name="Rovekamp M."/>
            <person name="Sano R."/>
            <person name="Sawa S."/>
            <person name="Schmid M.W."/>
            <person name="Shirakawa M."/>
            <person name="Solano R."/>
            <person name="Spunde A."/>
            <person name="Suetsugu N."/>
            <person name="Sugano S."/>
            <person name="Sugiyama A."/>
            <person name="Sun R."/>
            <person name="Suzuki Y."/>
            <person name="Takenaka M."/>
            <person name="Takezawa D."/>
            <person name="Tomogane H."/>
            <person name="Tsuzuki M."/>
            <person name="Ueda T."/>
            <person name="Umeda M."/>
            <person name="Ward J.M."/>
            <person name="Watanabe Y."/>
            <person name="Yazaki K."/>
            <person name="Yokoyama R."/>
            <person name="Yoshitake Y."/>
            <person name="Yotsui I."/>
            <person name="Zachgo S."/>
            <person name="Schmutz J."/>
        </authorList>
    </citation>
    <scope>NUCLEOTIDE SEQUENCE [LARGE SCALE GENOMIC DNA]</scope>
    <source>
        <strain evidence="4">Tak-1</strain>
    </source>
</reference>
<dbReference type="EMBL" id="KZ772712">
    <property type="protein sequence ID" value="PTQ40456.1"/>
    <property type="molecule type" value="Genomic_DNA"/>
</dbReference>
<evidence type="ECO:0000313" key="3">
    <source>
        <dbReference type="EMBL" id="PTQ40456.1"/>
    </source>
</evidence>
<organism evidence="3 4">
    <name type="scientific">Marchantia polymorpha</name>
    <name type="common">Common liverwort</name>
    <name type="synonym">Marchantia aquatica</name>
    <dbReference type="NCBI Taxonomy" id="3197"/>
    <lineage>
        <taxon>Eukaryota</taxon>
        <taxon>Viridiplantae</taxon>
        <taxon>Streptophyta</taxon>
        <taxon>Embryophyta</taxon>
        <taxon>Marchantiophyta</taxon>
        <taxon>Marchantiopsida</taxon>
        <taxon>Marchantiidae</taxon>
        <taxon>Marchantiales</taxon>
        <taxon>Marchantiaceae</taxon>
        <taxon>Marchantia</taxon>
    </lineage>
</organism>
<feature type="region of interest" description="Disordered" evidence="2">
    <location>
        <begin position="697"/>
        <end position="721"/>
    </location>
</feature>
<name>A0A2R6X2Z9_MARPO</name>
<gene>
    <name evidence="3" type="ORF">MARPO_0040s0123</name>
</gene>
<feature type="region of interest" description="Disordered" evidence="2">
    <location>
        <begin position="744"/>
        <end position="822"/>
    </location>
</feature>
<feature type="coiled-coil region" evidence="1">
    <location>
        <begin position="74"/>
        <end position="245"/>
    </location>
</feature>
<sequence length="942" mass="108455">MAKTYSANSKIEIPAKEAGEPHSGMSFGGFLGSGGTRFAAPSKLTGSRTGENFKQLKLTAEKMMQEQASIHSELQIMKNKFLNSEEQVQNLELKMQDLYNENAKLKVERNEDMNLWNGLDSKFLATTTFCDHLAETLRVLEVQLAEAEQSRKDLEEKLEERKIFYEDTKSQVDDLSLRIQETEDKNKIYEERIANISNNLEESEKKLDADHEELMKLKCEKDDLQQQLINAVRKIEDDKETIESRTSEIEHLTRKLLIKAEDVTNLQAKNLVLVQEAGEQMRHLKDTQNAYNLELKENEILKETRTKLDLKISELQHANEVANTTIESLHSERIRTAEQFEEDKKAHQMSSDMLKQQLAEFETIANSLRQNLREKSEETEILHRKVSESDAELETVKDEVIRIRHESNENKQLIEAEMSQQKEKYNREIQEMRVQLTAAEKASAEISLRFKYQLEAKQAELTSHLQEISQRNNQEMADMRRKYEAQTREAAAEEKQKGESALETIKRESELQLSRKLDEAKNVFKRAQKDHEDMVRIIKEANEEEKEKLKALHAEELEKKQHELSAETTKRCDNITEDFQQQIMELQKSHQEEVIKLQALLLETAEEVASMKEQLEKLKDDHIKDLASKIQEMNSRYNLRSREHEAEIVRLEMECTKIIEEWKSRALFYEVKLRTGCPEAGLVEEVLVSNPSNSGKIISDRMGESDAKENELKPKDLAHKTADADMNSTSSLLLIEGEPQIPDKADFSRSNVLKTSGRRLSAVSSTPRDDMFRPADSAGHLGRIEKKQTKTQRNSKSSNPRAKNPKDKQSVNTHRDSRQQKNALVLTSTGLTAEKSQLQGASNSFINLEDSEDKEVASNLSTPSKMVGQCYRFQSHTDQKDSMTRRRKIGSRAAGQNHVEKTKKRVKFIDNQQSDVRSKTLSDFFQLDDLMDPYDDPYNFDG</sequence>
<feature type="coiled-coil region" evidence="1">
    <location>
        <begin position="469"/>
        <end position="559"/>
    </location>
</feature>
<dbReference type="OrthoDB" id="783434at2759"/>
<dbReference type="SUPFAM" id="SSF57997">
    <property type="entry name" value="Tropomyosin"/>
    <property type="match status" value="1"/>
</dbReference>
<feature type="compositionally biased region" description="Basic and acidic residues" evidence="2">
    <location>
        <begin position="698"/>
        <end position="721"/>
    </location>
</feature>
<reference evidence="3" key="2">
    <citation type="submission" date="2017-12" db="EMBL/GenBank/DDBJ databases">
        <title>WGS assembly of Marchantia polymorpha.</title>
        <authorList>
            <person name="Bowman J.L."/>
            <person name="Kohchi T."/>
            <person name="Yamato K.T."/>
            <person name="Jenkins J."/>
            <person name="Shu S."/>
            <person name="Ishizaki K."/>
            <person name="Yamaoka S."/>
            <person name="Nishihama R."/>
            <person name="Nakamura Y."/>
            <person name="Berger F."/>
            <person name="Adam C."/>
            <person name="Aki S.S."/>
            <person name="Althoff F."/>
            <person name="Araki T."/>
            <person name="Arteaga-Vazquez M.A."/>
            <person name="Balasubrmanian S."/>
            <person name="Bauer D."/>
            <person name="Boehm C.R."/>
            <person name="Briginshaw L."/>
            <person name="Caballero-Perez J."/>
            <person name="Catarino B."/>
            <person name="Chen F."/>
            <person name="Chiyoda S."/>
            <person name="Chovatia M."/>
            <person name="Davies K.M."/>
            <person name="Delmans M."/>
            <person name="Demura T."/>
            <person name="Dierschke T."/>
            <person name="Dolan L."/>
            <person name="Dorantes-Acosta A.E."/>
            <person name="Eklund D.M."/>
            <person name="Florent S.N."/>
            <person name="Flores-Sandoval E."/>
            <person name="Fujiyama A."/>
            <person name="Fukuzawa H."/>
            <person name="Galik B."/>
            <person name="Grimanelli D."/>
            <person name="Grimwood J."/>
            <person name="Grossniklaus U."/>
            <person name="Hamada T."/>
            <person name="Haseloff J."/>
            <person name="Hetherington A.J."/>
            <person name="Higo A."/>
            <person name="Hirakawa Y."/>
            <person name="Hundley H.N."/>
            <person name="Ikeda Y."/>
            <person name="Inoue K."/>
            <person name="Inoue S."/>
            <person name="Ishida S."/>
            <person name="Jia Q."/>
            <person name="Kakita M."/>
            <person name="Kanazawa T."/>
            <person name="Kawai Y."/>
            <person name="Kawashima T."/>
            <person name="Kennedy M."/>
            <person name="Kinose K."/>
            <person name="Kinoshita T."/>
            <person name="Kohara Y."/>
            <person name="Koide E."/>
            <person name="Komatsu K."/>
            <person name="Kopischke S."/>
            <person name="Kubo M."/>
            <person name="Kyozuka J."/>
            <person name="Lagercrantz U."/>
            <person name="Lin S.S."/>
            <person name="Lindquist E."/>
            <person name="Lipzen A.M."/>
            <person name="Lu C."/>
            <person name="Luna E.D."/>
            <person name="Martienssen R.A."/>
            <person name="Minamino N."/>
            <person name="Mizutani M."/>
            <person name="Mizutani M."/>
            <person name="Mochizuki N."/>
            <person name="Monte I."/>
            <person name="Mosher R."/>
            <person name="Nagasaki H."/>
            <person name="Nakagami H."/>
            <person name="Naramoto S."/>
            <person name="Nishitani K."/>
            <person name="Ohtani M."/>
            <person name="Okamoto T."/>
            <person name="Okumura M."/>
            <person name="Phillips J."/>
            <person name="Pollak B."/>
            <person name="Reinders A."/>
            <person name="Roevekamp M."/>
            <person name="Sano R."/>
            <person name="Sawa S."/>
            <person name="Schmid M.W."/>
            <person name="Shirakawa M."/>
            <person name="Solano R."/>
            <person name="Spunde A."/>
            <person name="Suetsugu N."/>
            <person name="Sugano S."/>
            <person name="Sugiyama A."/>
            <person name="Sun R."/>
            <person name="Suzuki Y."/>
            <person name="Takenaka M."/>
            <person name="Takezawa D."/>
            <person name="Tomogane H."/>
            <person name="Tsuzuki M."/>
            <person name="Ueda T."/>
            <person name="Umeda M."/>
            <person name="Ward J.M."/>
            <person name="Watanabe Y."/>
            <person name="Yazaki K."/>
            <person name="Yokoyama R."/>
            <person name="Yoshitake Y."/>
            <person name="Yotsui I."/>
            <person name="Zachgo S."/>
            <person name="Schmutz J."/>
        </authorList>
    </citation>
    <scope>NUCLEOTIDE SEQUENCE [LARGE SCALE GENOMIC DNA]</scope>
    <source>
        <strain evidence="3">Tak-1</strain>
    </source>
</reference>
<dbReference type="EMBL" id="KZ772712">
    <property type="protein sequence ID" value="PTQ40459.1"/>
    <property type="molecule type" value="Genomic_DNA"/>
</dbReference>
<keyword evidence="1" id="KW-0175">Coiled coil</keyword>
<feature type="compositionally biased region" description="Basic and acidic residues" evidence="2">
    <location>
        <begin position="804"/>
        <end position="819"/>
    </location>
</feature>
<accession>A0A2R6X2Z9</accession>
<feature type="coiled-coil region" evidence="1">
    <location>
        <begin position="351"/>
        <end position="442"/>
    </location>
</feature>
<protein>
    <submittedName>
        <fullName evidence="3">Uncharacterized protein</fullName>
    </submittedName>
</protein>
<evidence type="ECO:0000256" key="1">
    <source>
        <dbReference type="SAM" id="Coils"/>
    </source>
</evidence>
<feature type="coiled-coil region" evidence="1">
    <location>
        <begin position="601"/>
        <end position="661"/>
    </location>
</feature>
<feature type="region of interest" description="Disordered" evidence="2">
    <location>
        <begin position="877"/>
        <end position="911"/>
    </location>
</feature>
<feature type="compositionally biased region" description="Polar residues" evidence="2">
    <location>
        <begin position="791"/>
        <end position="801"/>
    </location>
</feature>
<evidence type="ECO:0000256" key="2">
    <source>
        <dbReference type="SAM" id="MobiDB-lite"/>
    </source>
</evidence>
<proteinExistence type="predicted"/>
<dbReference type="Proteomes" id="UP000244005">
    <property type="component" value="Unassembled WGS sequence"/>
</dbReference>
<keyword evidence="4" id="KW-1185">Reference proteome</keyword>
<evidence type="ECO:0000313" key="4">
    <source>
        <dbReference type="Proteomes" id="UP000244005"/>
    </source>
</evidence>
<dbReference type="Gramene" id="Mp2g20890.1">
    <property type="protein sequence ID" value="Mp2g20890.1.cds"/>
    <property type="gene ID" value="Mp2g20890"/>
</dbReference>